<proteinExistence type="predicted"/>
<name>M0PJ05_9EURY</name>
<dbReference type="OrthoDB" id="9170at2157"/>
<sequence>MARRSLLFSPGDRPELMRKAPDAGADVICFDLEDAVAPDRKAAAREHVRAVLSDPAFDPDAEVCVRLTTEAAAVDLDALMRPTAAGGEPGTDGEHEPSGNHEPSGGRDLRLDAIMLPKVASAERVERVADLCAARGIDPAVFALVETADGVLSARSIAGADPTDAVVFGAEDLAADLGATRTAAGTEVLYAREHVVLAASAADVDAIDTVYTDFSDVDGLREDTEFALTLGYDGKLAIHPAQVDPINEAFTPDPEEIEWAEAVLDARDEAEQAGRAVFQVDGEMIDAPLIAQAERIAARAAAADDR</sequence>
<evidence type="ECO:0000259" key="5">
    <source>
        <dbReference type="Pfam" id="PF03328"/>
    </source>
</evidence>
<gene>
    <name evidence="6" type="ORF">C461_03922</name>
</gene>
<dbReference type="InterPro" id="IPR011206">
    <property type="entry name" value="Citrate_lyase_beta/mcl1/mcl2"/>
</dbReference>
<dbReference type="Pfam" id="PF03328">
    <property type="entry name" value="HpcH_HpaI"/>
    <property type="match status" value="2"/>
</dbReference>
<feature type="domain" description="HpcH/HpaI aldolase/citrate lyase" evidence="5">
    <location>
        <begin position="108"/>
        <end position="240"/>
    </location>
</feature>
<dbReference type="SUPFAM" id="SSF51621">
    <property type="entry name" value="Phosphoenolpyruvate/pyruvate domain"/>
    <property type="match status" value="1"/>
</dbReference>
<dbReference type="InterPro" id="IPR015813">
    <property type="entry name" value="Pyrv/PenolPyrv_kinase-like_dom"/>
</dbReference>
<accession>M0PJ05</accession>
<evidence type="ECO:0000256" key="1">
    <source>
        <dbReference type="ARBA" id="ARBA00001946"/>
    </source>
</evidence>
<comment type="caution">
    <text evidence="6">The sequence shown here is derived from an EMBL/GenBank/DDBJ whole genome shotgun (WGS) entry which is preliminary data.</text>
</comment>
<keyword evidence="3" id="KW-0460">Magnesium</keyword>
<protein>
    <submittedName>
        <fullName evidence="6">HpcH/HpaI aldolase</fullName>
    </submittedName>
</protein>
<dbReference type="Proteomes" id="UP000011575">
    <property type="component" value="Unassembled WGS sequence"/>
</dbReference>
<evidence type="ECO:0000256" key="2">
    <source>
        <dbReference type="ARBA" id="ARBA00022723"/>
    </source>
</evidence>
<dbReference type="PIRSF" id="PIRSF015582">
    <property type="entry name" value="Cit_lyase_B"/>
    <property type="match status" value="1"/>
</dbReference>
<dbReference type="GO" id="GO:0003824">
    <property type="term" value="F:catalytic activity"/>
    <property type="evidence" value="ECO:0007669"/>
    <property type="project" value="InterPro"/>
</dbReference>
<keyword evidence="7" id="KW-1185">Reference proteome</keyword>
<dbReference type="PANTHER" id="PTHR32308">
    <property type="entry name" value="LYASE BETA SUBUNIT, PUTATIVE (AFU_ORTHOLOGUE AFUA_4G13030)-RELATED"/>
    <property type="match status" value="1"/>
</dbReference>
<feature type="region of interest" description="Disordered" evidence="4">
    <location>
        <begin position="82"/>
        <end position="108"/>
    </location>
</feature>
<comment type="cofactor">
    <cofactor evidence="1">
        <name>Mg(2+)</name>
        <dbReference type="ChEBI" id="CHEBI:18420"/>
    </cofactor>
</comment>
<dbReference type="GO" id="GO:0006107">
    <property type="term" value="P:oxaloacetate metabolic process"/>
    <property type="evidence" value="ECO:0007669"/>
    <property type="project" value="TreeGrafter"/>
</dbReference>
<evidence type="ECO:0000313" key="6">
    <source>
        <dbReference type="EMBL" id="EMA68745.1"/>
    </source>
</evidence>
<dbReference type="AlphaFoldDB" id="M0PJ05"/>
<feature type="compositionally biased region" description="Basic and acidic residues" evidence="4">
    <location>
        <begin position="92"/>
        <end position="108"/>
    </location>
</feature>
<dbReference type="InterPro" id="IPR005000">
    <property type="entry name" value="Aldolase/citrate-lyase_domain"/>
</dbReference>
<feature type="domain" description="HpcH/HpaI aldolase/citrate lyase" evidence="5">
    <location>
        <begin position="4"/>
        <end position="69"/>
    </location>
</feature>
<organism evidence="6 7">
    <name type="scientific">Halorubrum aidingense JCM 13560</name>
    <dbReference type="NCBI Taxonomy" id="1230454"/>
    <lineage>
        <taxon>Archaea</taxon>
        <taxon>Methanobacteriati</taxon>
        <taxon>Methanobacteriota</taxon>
        <taxon>Stenosarchaea group</taxon>
        <taxon>Halobacteria</taxon>
        <taxon>Halobacteriales</taxon>
        <taxon>Haloferacaceae</taxon>
        <taxon>Halorubrum</taxon>
    </lineage>
</organism>
<evidence type="ECO:0000313" key="7">
    <source>
        <dbReference type="Proteomes" id="UP000011575"/>
    </source>
</evidence>
<reference evidence="6 7" key="1">
    <citation type="journal article" date="2014" name="PLoS Genet.">
        <title>Phylogenetically driven sequencing of extremely halophilic archaea reveals strategies for static and dynamic osmo-response.</title>
        <authorList>
            <person name="Becker E.A."/>
            <person name="Seitzer P.M."/>
            <person name="Tritt A."/>
            <person name="Larsen D."/>
            <person name="Krusor M."/>
            <person name="Yao A.I."/>
            <person name="Wu D."/>
            <person name="Madern D."/>
            <person name="Eisen J.A."/>
            <person name="Darling A.E."/>
            <person name="Facciotti M.T."/>
        </authorList>
    </citation>
    <scope>NUCLEOTIDE SEQUENCE [LARGE SCALE GENOMIC DNA]</scope>
    <source>
        <strain evidence="6 7">JCM 13560</strain>
    </source>
</reference>
<dbReference type="GO" id="GO:0000287">
    <property type="term" value="F:magnesium ion binding"/>
    <property type="evidence" value="ECO:0007669"/>
    <property type="project" value="TreeGrafter"/>
</dbReference>
<evidence type="ECO:0000256" key="4">
    <source>
        <dbReference type="SAM" id="MobiDB-lite"/>
    </source>
</evidence>
<keyword evidence="2" id="KW-0479">Metal-binding</keyword>
<dbReference type="EMBL" id="AOJI01000017">
    <property type="protein sequence ID" value="EMA68745.1"/>
    <property type="molecule type" value="Genomic_DNA"/>
</dbReference>
<dbReference type="PANTHER" id="PTHR32308:SF0">
    <property type="entry name" value="HPCH_HPAI ALDOLASE_CITRATE LYASE DOMAIN-CONTAINING PROTEIN"/>
    <property type="match status" value="1"/>
</dbReference>
<dbReference type="InterPro" id="IPR040442">
    <property type="entry name" value="Pyrv_kinase-like_dom_sf"/>
</dbReference>
<dbReference type="Gene3D" id="3.20.20.60">
    <property type="entry name" value="Phosphoenolpyruvate-binding domains"/>
    <property type="match status" value="1"/>
</dbReference>
<dbReference type="RefSeq" id="WP_007998824.1">
    <property type="nucleotide sequence ID" value="NZ_AOJI01000017.1"/>
</dbReference>
<evidence type="ECO:0000256" key="3">
    <source>
        <dbReference type="ARBA" id="ARBA00022842"/>
    </source>
</evidence>
<dbReference type="PATRIC" id="fig|1230454.4.peg.810"/>
<dbReference type="STRING" id="1230454.C461_03922"/>